<sequence>MPPLGELSQDIAREWATPRLPPGVTIQDVRVILMPLADPFGPSDWFEARFVLTTPYGTMK</sequence>
<reference evidence="1" key="1">
    <citation type="journal article" date="2015" name="Nature">
        <title>Complex archaea that bridge the gap between prokaryotes and eukaryotes.</title>
        <authorList>
            <person name="Spang A."/>
            <person name="Saw J.H."/>
            <person name="Jorgensen S.L."/>
            <person name="Zaremba-Niedzwiedzka K."/>
            <person name="Martijn J."/>
            <person name="Lind A.E."/>
            <person name="van Eijk R."/>
            <person name="Schleper C."/>
            <person name="Guy L."/>
            <person name="Ettema T.J."/>
        </authorList>
    </citation>
    <scope>NUCLEOTIDE SEQUENCE</scope>
</reference>
<dbReference type="AlphaFoldDB" id="A0A0F9AF22"/>
<dbReference type="EMBL" id="LAZR01058009">
    <property type="protein sequence ID" value="KKK70821.1"/>
    <property type="molecule type" value="Genomic_DNA"/>
</dbReference>
<feature type="non-terminal residue" evidence="1">
    <location>
        <position position="60"/>
    </location>
</feature>
<evidence type="ECO:0000313" key="1">
    <source>
        <dbReference type="EMBL" id="KKK70821.1"/>
    </source>
</evidence>
<proteinExistence type="predicted"/>
<organism evidence="1">
    <name type="scientific">marine sediment metagenome</name>
    <dbReference type="NCBI Taxonomy" id="412755"/>
    <lineage>
        <taxon>unclassified sequences</taxon>
        <taxon>metagenomes</taxon>
        <taxon>ecological metagenomes</taxon>
    </lineage>
</organism>
<accession>A0A0F9AF22</accession>
<gene>
    <name evidence="1" type="ORF">LCGC14_2920160</name>
</gene>
<protein>
    <submittedName>
        <fullName evidence="1">Uncharacterized protein</fullName>
    </submittedName>
</protein>
<name>A0A0F9AF22_9ZZZZ</name>
<comment type="caution">
    <text evidence="1">The sequence shown here is derived from an EMBL/GenBank/DDBJ whole genome shotgun (WGS) entry which is preliminary data.</text>
</comment>